<dbReference type="RefSeq" id="WP_070981287.1">
    <property type="nucleotide sequence ID" value="NZ_CP017707.1"/>
</dbReference>
<evidence type="ECO:0000313" key="4">
    <source>
        <dbReference type="EMBL" id="AOZ52309.1"/>
    </source>
</evidence>
<dbReference type="Pfam" id="PF00497">
    <property type="entry name" value="SBP_bac_3"/>
    <property type="match status" value="1"/>
</dbReference>
<dbReference type="Proteomes" id="UP000178776">
    <property type="component" value="Chromosome"/>
</dbReference>
<feature type="chain" id="PRO_5009443393" description="Solute-binding protein family 3/N-terminal domain-containing protein" evidence="2">
    <location>
        <begin position="22"/>
        <end position="265"/>
    </location>
</feature>
<keyword evidence="1 2" id="KW-0732">Signal</keyword>
<dbReference type="SUPFAM" id="SSF53850">
    <property type="entry name" value="Periplasmic binding protein-like II"/>
    <property type="match status" value="1"/>
</dbReference>
<dbReference type="STRING" id="1108595.BKX93_21425"/>
<organism evidence="4 5">
    <name type="scientific">Chromobacterium vaccinii</name>
    <dbReference type="NCBI Taxonomy" id="1108595"/>
    <lineage>
        <taxon>Bacteria</taxon>
        <taxon>Pseudomonadati</taxon>
        <taxon>Pseudomonadota</taxon>
        <taxon>Betaproteobacteria</taxon>
        <taxon>Neisseriales</taxon>
        <taxon>Chromobacteriaceae</taxon>
        <taxon>Chromobacterium</taxon>
    </lineage>
</organism>
<dbReference type="EMBL" id="CP017707">
    <property type="protein sequence ID" value="AOZ52309.1"/>
    <property type="molecule type" value="Genomic_DNA"/>
</dbReference>
<gene>
    <name evidence="4" type="ORF">BKX93_21425</name>
</gene>
<dbReference type="SMART" id="SM00062">
    <property type="entry name" value="PBPb"/>
    <property type="match status" value="1"/>
</dbReference>
<evidence type="ECO:0000256" key="1">
    <source>
        <dbReference type="ARBA" id="ARBA00022729"/>
    </source>
</evidence>
<dbReference type="GeneID" id="68843760"/>
<evidence type="ECO:0000259" key="3">
    <source>
        <dbReference type="SMART" id="SM00062"/>
    </source>
</evidence>
<dbReference type="InterPro" id="IPR001638">
    <property type="entry name" value="Solute-binding_3/MltF_N"/>
</dbReference>
<dbReference type="PANTHER" id="PTHR35936:SF25">
    <property type="entry name" value="ABC TRANSPORTER SUBSTRATE-BINDING PROTEIN"/>
    <property type="match status" value="1"/>
</dbReference>
<sequence>MRRILSAALLCLTLPHAPASAQEPDRSPVHICDDGDEWPPYTYYRRADGKPTTEITGFSVEVISAILGKHGIPFSIVLPPWKRCLASIEAGENYVMALSASKNPDREKRFLFSSPYYQTHYYVFYAKDRFPQGLKLDSQADLNRYRLGGVKGYAYASLDSVDKSRMILAASYTELVKMMKAGRLDVFAEDYEVMAGLASIGTLDVIGDAAIGHAPLPGTHPNPFHMIFSRKNPRGEALRQLVDEELESMRRSGQLARLLAKYVKR</sequence>
<proteinExistence type="predicted"/>
<protein>
    <recommendedName>
        <fullName evidence="3">Solute-binding protein family 3/N-terminal domain-containing protein</fullName>
    </recommendedName>
</protein>
<dbReference type="PANTHER" id="PTHR35936">
    <property type="entry name" value="MEMBRANE-BOUND LYTIC MUREIN TRANSGLYCOSYLASE F"/>
    <property type="match status" value="1"/>
</dbReference>
<accession>A0A1D9LM50</accession>
<feature type="signal peptide" evidence="2">
    <location>
        <begin position="1"/>
        <end position="21"/>
    </location>
</feature>
<dbReference type="Gene3D" id="3.40.190.10">
    <property type="entry name" value="Periplasmic binding protein-like II"/>
    <property type="match status" value="2"/>
</dbReference>
<dbReference type="AlphaFoldDB" id="A0A1D9LM50"/>
<evidence type="ECO:0000256" key="2">
    <source>
        <dbReference type="SAM" id="SignalP"/>
    </source>
</evidence>
<reference evidence="4 5" key="1">
    <citation type="submission" date="2016-10" db="EMBL/GenBank/DDBJ databases">
        <title>Chromobacterium muskegensis sp. nov., an insecticidal bacterium isolated from Sphagnum bogs.</title>
        <authorList>
            <person name="Sparks M.E."/>
            <person name="Blackburn M.B."/>
            <person name="Gundersen-Rindal D.E."/>
            <person name="Mitchell A."/>
            <person name="Farrar R."/>
            <person name="Kuhar D."/>
        </authorList>
    </citation>
    <scope>NUCLEOTIDE SEQUENCE [LARGE SCALE GENOMIC DNA]</scope>
    <source>
        <strain evidence="4 5">21-1</strain>
    </source>
</reference>
<name>A0A1D9LM50_9NEIS</name>
<dbReference type="KEGG" id="cvc:BKX93_21425"/>
<feature type="domain" description="Solute-binding protein family 3/N-terminal" evidence="3">
    <location>
        <begin position="28"/>
        <end position="265"/>
    </location>
</feature>
<evidence type="ECO:0000313" key="5">
    <source>
        <dbReference type="Proteomes" id="UP000178776"/>
    </source>
</evidence>